<dbReference type="Proteomes" id="UP000317093">
    <property type="component" value="Chromosome"/>
</dbReference>
<reference evidence="3 4" key="1">
    <citation type="submission" date="2019-02" db="EMBL/GenBank/DDBJ databases">
        <title>Deep-cultivation of Planctomycetes and their phenomic and genomic characterization uncovers novel biology.</title>
        <authorList>
            <person name="Wiegand S."/>
            <person name="Jogler M."/>
            <person name="Boedeker C."/>
            <person name="Pinto D."/>
            <person name="Vollmers J."/>
            <person name="Rivas-Marin E."/>
            <person name="Kohn T."/>
            <person name="Peeters S.H."/>
            <person name="Heuer A."/>
            <person name="Rast P."/>
            <person name="Oberbeckmann S."/>
            <person name="Bunk B."/>
            <person name="Jeske O."/>
            <person name="Meyerdierks A."/>
            <person name="Storesund J.E."/>
            <person name="Kallscheuer N."/>
            <person name="Luecker S."/>
            <person name="Lage O.M."/>
            <person name="Pohl T."/>
            <person name="Merkel B.J."/>
            <person name="Hornburger P."/>
            <person name="Mueller R.-W."/>
            <person name="Bruemmer F."/>
            <person name="Labrenz M."/>
            <person name="Spormann A.M."/>
            <person name="Op den Camp H."/>
            <person name="Overmann J."/>
            <person name="Amann R."/>
            <person name="Jetten M.S.M."/>
            <person name="Mascher T."/>
            <person name="Medema M.H."/>
            <person name="Devos D.P."/>
            <person name="Kaster A.-K."/>
            <person name="Ovreas L."/>
            <person name="Rohde M."/>
            <person name="Galperin M.Y."/>
            <person name="Jogler C."/>
        </authorList>
    </citation>
    <scope>NUCLEOTIDE SEQUENCE [LARGE SCALE GENOMIC DNA]</scope>
    <source>
        <strain evidence="3 4">Pan216</strain>
    </source>
</reference>
<proteinExistence type="predicted"/>
<feature type="compositionally biased region" description="Polar residues" evidence="1">
    <location>
        <begin position="119"/>
        <end position="137"/>
    </location>
</feature>
<dbReference type="InterPro" id="IPR050923">
    <property type="entry name" value="Cell_Proc_Reg/RNA_Proc"/>
</dbReference>
<dbReference type="AlphaFoldDB" id="A0A518B8G7"/>
<accession>A0A518B8G7</accession>
<name>A0A518B8G7_9BACT</name>
<feature type="region of interest" description="Disordered" evidence="1">
    <location>
        <begin position="99"/>
        <end position="146"/>
    </location>
</feature>
<evidence type="ECO:0000256" key="1">
    <source>
        <dbReference type="SAM" id="MobiDB-lite"/>
    </source>
</evidence>
<dbReference type="InterPro" id="IPR008984">
    <property type="entry name" value="SMAD_FHA_dom_sf"/>
</dbReference>
<keyword evidence="4" id="KW-1185">Reference proteome</keyword>
<protein>
    <submittedName>
        <fullName evidence="3">FHA domain protein</fullName>
    </submittedName>
</protein>
<dbReference type="EMBL" id="CP036279">
    <property type="protein sequence ID" value="QDU63243.1"/>
    <property type="molecule type" value="Genomic_DNA"/>
</dbReference>
<feature type="domain" description="FHA" evidence="2">
    <location>
        <begin position="21"/>
        <end position="70"/>
    </location>
</feature>
<dbReference type="InterPro" id="IPR000253">
    <property type="entry name" value="FHA_dom"/>
</dbReference>
<dbReference type="PROSITE" id="PS50006">
    <property type="entry name" value="FHA_DOMAIN"/>
    <property type="match status" value="1"/>
</dbReference>
<dbReference type="OrthoDB" id="277679at2"/>
<dbReference type="SUPFAM" id="SSF49879">
    <property type="entry name" value="SMAD/FHA domain"/>
    <property type="match status" value="1"/>
</dbReference>
<evidence type="ECO:0000313" key="3">
    <source>
        <dbReference type="EMBL" id="QDU63243.1"/>
    </source>
</evidence>
<dbReference type="Gene3D" id="2.60.200.20">
    <property type="match status" value="1"/>
</dbReference>
<dbReference type="Pfam" id="PF00498">
    <property type="entry name" value="FHA"/>
    <property type="match status" value="1"/>
</dbReference>
<organism evidence="3 4">
    <name type="scientific">Kolteria novifilia</name>
    <dbReference type="NCBI Taxonomy" id="2527975"/>
    <lineage>
        <taxon>Bacteria</taxon>
        <taxon>Pseudomonadati</taxon>
        <taxon>Planctomycetota</taxon>
        <taxon>Planctomycetia</taxon>
        <taxon>Kolteriales</taxon>
        <taxon>Kolteriaceae</taxon>
        <taxon>Kolteria</taxon>
    </lineage>
</organism>
<dbReference type="SMART" id="SM00240">
    <property type="entry name" value="FHA"/>
    <property type="match status" value="1"/>
</dbReference>
<dbReference type="PANTHER" id="PTHR23308">
    <property type="entry name" value="NUCLEAR INHIBITOR OF PROTEIN PHOSPHATASE-1"/>
    <property type="match status" value="1"/>
</dbReference>
<evidence type="ECO:0000259" key="2">
    <source>
        <dbReference type="PROSITE" id="PS50006"/>
    </source>
</evidence>
<gene>
    <name evidence="3" type="ORF">Pan216_41210</name>
</gene>
<feature type="compositionally biased region" description="Basic and acidic residues" evidence="1">
    <location>
        <begin position="104"/>
        <end position="115"/>
    </location>
</feature>
<dbReference type="CDD" id="cd00060">
    <property type="entry name" value="FHA"/>
    <property type="match status" value="1"/>
</dbReference>
<dbReference type="RefSeq" id="WP_145260550.1">
    <property type="nucleotide sequence ID" value="NZ_CP036279.1"/>
</dbReference>
<sequence length="146" mass="15997">MKAKLVPLDGGNPIELGKPILLIGRQASCDLMLEHKTVSRVHCILVLREVDLVLRDLGSTNGCRVNGQRLTESCLLHNDVLAVGAFKYRVRLDEDSIDDAPAPAERRFDPGHTECMEGSSVSPPNGSHFSRPTNGLSSRDVRRPSE</sequence>
<evidence type="ECO:0000313" key="4">
    <source>
        <dbReference type="Proteomes" id="UP000317093"/>
    </source>
</evidence>
<dbReference type="KEGG" id="knv:Pan216_41210"/>